<dbReference type="GO" id="GO:0030170">
    <property type="term" value="F:pyridoxal phosphate binding"/>
    <property type="evidence" value="ECO:0007669"/>
    <property type="project" value="InterPro"/>
</dbReference>
<dbReference type="InterPro" id="IPR005163">
    <property type="entry name" value="Tri_helical_YiiM-like"/>
</dbReference>
<dbReference type="PANTHER" id="PTHR30212">
    <property type="entry name" value="PROTEIN YIIM"/>
    <property type="match status" value="1"/>
</dbReference>
<dbReference type="InterPro" id="IPR052353">
    <property type="entry name" value="Benzoxazolinone_Detox_Enz"/>
</dbReference>
<dbReference type="Pfam" id="PF03475">
    <property type="entry name" value="YiiM_3-alpha"/>
    <property type="match status" value="1"/>
</dbReference>
<dbReference type="PANTHER" id="PTHR30212:SF2">
    <property type="entry name" value="PROTEIN YIIM"/>
    <property type="match status" value="1"/>
</dbReference>
<comment type="caution">
    <text evidence="2">The sequence shown here is derived from an EMBL/GenBank/DDBJ whole genome shotgun (WGS) entry which is preliminary data.</text>
</comment>
<dbReference type="GO" id="GO:0003824">
    <property type="term" value="F:catalytic activity"/>
    <property type="evidence" value="ECO:0007669"/>
    <property type="project" value="InterPro"/>
</dbReference>
<sequence length="225" mass="24872">MRAVLTGRAVPYTRPGTFSAIDKQSVSGPVAVGAESLAGDEQGDRRVHGGPDKAVHVYPWAHYAIWRSELGDRPLLAAPGAFGENLSVDGLDEQSVCLGDEWQIGSARFAVSQGRQPCWKLNDRFGEPHMARRVQDTGRTGWYLRVLAQGSLQADDPVVLITRPHPDWPLDRVATLIRQRVCEPATLHAVLALPLPPSWRKLFERRLEQGAAEDWAPRLHGPARQ</sequence>
<dbReference type="GO" id="GO:0030151">
    <property type="term" value="F:molybdenum ion binding"/>
    <property type="evidence" value="ECO:0007669"/>
    <property type="project" value="InterPro"/>
</dbReference>
<dbReference type="PROSITE" id="PS51340">
    <property type="entry name" value="MOSC"/>
    <property type="match status" value="1"/>
</dbReference>
<dbReference type="InterPro" id="IPR011037">
    <property type="entry name" value="Pyrv_Knase-like_insert_dom_sf"/>
</dbReference>
<evidence type="ECO:0000313" key="2">
    <source>
        <dbReference type="EMBL" id="NZA01450.1"/>
    </source>
</evidence>
<dbReference type="InterPro" id="IPR005302">
    <property type="entry name" value="MoCF_Sase_C"/>
</dbReference>
<protein>
    <submittedName>
        <fullName evidence="2">MOSC domain-containing protein</fullName>
    </submittedName>
</protein>
<dbReference type="EMBL" id="JACCKX010000001">
    <property type="protein sequence ID" value="NZA01450.1"/>
    <property type="molecule type" value="Genomic_DNA"/>
</dbReference>
<dbReference type="Proteomes" id="UP000589716">
    <property type="component" value="Unassembled WGS sequence"/>
</dbReference>
<keyword evidence="3" id="KW-1185">Reference proteome</keyword>
<gene>
    <name evidence="2" type="ORF">H0I39_06155</name>
</gene>
<evidence type="ECO:0000259" key="1">
    <source>
        <dbReference type="PROSITE" id="PS51340"/>
    </source>
</evidence>
<dbReference type="Gene3D" id="2.40.33.20">
    <property type="entry name" value="PK beta-barrel domain-like"/>
    <property type="match status" value="1"/>
</dbReference>
<reference evidence="2 3" key="1">
    <citation type="submission" date="2020-07" db="EMBL/GenBank/DDBJ databases">
        <authorList>
            <person name="Maaloum M."/>
        </authorList>
    </citation>
    <scope>NUCLEOTIDE SEQUENCE [LARGE SCALE GENOMIC DNA]</scope>
    <source>
        <strain evidence="2 3">GCS-AN-3</strain>
    </source>
</reference>
<accession>A0A853IW81</accession>
<feature type="domain" description="MOSC" evidence="1">
    <location>
        <begin position="24"/>
        <end position="161"/>
    </location>
</feature>
<evidence type="ECO:0000313" key="3">
    <source>
        <dbReference type="Proteomes" id="UP000589716"/>
    </source>
</evidence>
<dbReference type="AlphaFoldDB" id="A0A853IW81"/>
<dbReference type="SUPFAM" id="SSF50800">
    <property type="entry name" value="PK beta-barrel domain-like"/>
    <property type="match status" value="1"/>
</dbReference>
<name>A0A853IW81_9BURK</name>
<proteinExistence type="predicted"/>
<dbReference type="Pfam" id="PF03473">
    <property type="entry name" value="MOSC"/>
    <property type="match status" value="1"/>
</dbReference>
<organism evidence="2 3">
    <name type="scientific">Ottowia beijingensis</name>
    <dbReference type="NCBI Taxonomy" id="1207057"/>
    <lineage>
        <taxon>Bacteria</taxon>
        <taxon>Pseudomonadati</taxon>
        <taxon>Pseudomonadota</taxon>
        <taxon>Betaproteobacteria</taxon>
        <taxon>Burkholderiales</taxon>
        <taxon>Comamonadaceae</taxon>
        <taxon>Ottowia</taxon>
    </lineage>
</organism>